<dbReference type="EMBL" id="RRYP01017848">
    <property type="protein sequence ID" value="TNV73918.1"/>
    <property type="molecule type" value="Genomic_DNA"/>
</dbReference>
<feature type="compositionally biased region" description="Basic and acidic residues" evidence="1">
    <location>
        <begin position="126"/>
        <end position="135"/>
    </location>
</feature>
<feature type="region of interest" description="Disordered" evidence="1">
    <location>
        <begin position="307"/>
        <end position="338"/>
    </location>
</feature>
<sequence>MFGITPLTEKRISLLSKIGIEITKTDADAISNGMHQTLQKCIIKQDEPSALDTLIKKKLADILENLDTEIKNDQSRYYERYEPLLARNLLNSLEEMTFQQYEDPATASSDNHHNHDTQLSSARTSQRNETEESKGVHMLNHSSSQSIASRRSQGSQSMEHMELEIQRLRDELEGIKAQEKLIMMVMPPSALSSSSLENSQSRELTDESQILIKSSIRASSEYQFTLGVEKESLSIELPRKNYSFKHPSFGGYIGDTEGKSPQTVVKFAQGKYKDDVQQYFCGERNEDCTILSEQSDIQQKAGNLFTYNSLPQEDRPKKHRSTSKDFSQNASSVQTPFFSRGGANNLSLTFNDSKACGNISYQSVGNENVDNTNITDPLQTFRKKRERLSQTHRITEQLIQATQKSSSLIGKDFEKMRAPSFISRTRAVNQSFELQGSKRLFRRSIRNNLLNNYEESSTDFHAFTSHPEVILHLDAPSALGLSSDYDCLPSNRKQNSCILSERLCHDEKPLNKKAQSVKRPTQKPKSEGSNSLQRNRPHSNRQQKPDKKTLELISRSLALNTSREGESKSLTRKSSKSTHSKCSQYISTPSLTPKSIQIQPLSTSRRQANIVQKKNSCFDTTENTLRLYERIQTVKKYKAKKGSSTERGEKCGPKLQNSKERLFCQTQDLTFGFSFSGSTLESKGSFCGGNHSVRHQNIKQPHLFTQTMTSGSSHGNKTIQKDTKLTPLTNKAELMKQKPSKKSLITIYNGINLEKIKHEAKQSVLLKKQESLVKPVKKQNEPISNHCKPCVQCTTLSLKGLPMSYCTCHEGKRRQTGKIGLSIKPVQTFTRASNTFGNLLSPVLRK</sequence>
<feature type="region of interest" description="Disordered" evidence="1">
    <location>
        <begin position="104"/>
        <end position="159"/>
    </location>
</feature>
<dbReference type="AlphaFoldDB" id="A0A8J8NFN5"/>
<organism evidence="2 3">
    <name type="scientific">Halteria grandinella</name>
    <dbReference type="NCBI Taxonomy" id="5974"/>
    <lineage>
        <taxon>Eukaryota</taxon>
        <taxon>Sar</taxon>
        <taxon>Alveolata</taxon>
        <taxon>Ciliophora</taxon>
        <taxon>Intramacronucleata</taxon>
        <taxon>Spirotrichea</taxon>
        <taxon>Stichotrichia</taxon>
        <taxon>Sporadotrichida</taxon>
        <taxon>Halteriidae</taxon>
        <taxon>Halteria</taxon>
    </lineage>
</organism>
<proteinExistence type="predicted"/>
<feature type="compositionally biased region" description="Polar residues" evidence="1">
    <location>
        <begin position="324"/>
        <end position="338"/>
    </location>
</feature>
<feature type="compositionally biased region" description="Low complexity" evidence="1">
    <location>
        <begin position="142"/>
        <end position="157"/>
    </location>
</feature>
<evidence type="ECO:0000256" key="1">
    <source>
        <dbReference type="SAM" id="MobiDB-lite"/>
    </source>
</evidence>
<reference evidence="2" key="1">
    <citation type="submission" date="2019-06" db="EMBL/GenBank/DDBJ databases">
        <authorList>
            <person name="Zheng W."/>
        </authorList>
    </citation>
    <scope>NUCLEOTIDE SEQUENCE</scope>
    <source>
        <strain evidence="2">QDHG01</strain>
    </source>
</reference>
<keyword evidence="3" id="KW-1185">Reference proteome</keyword>
<name>A0A8J8NFN5_HALGN</name>
<comment type="caution">
    <text evidence="2">The sequence shown here is derived from an EMBL/GenBank/DDBJ whole genome shotgun (WGS) entry which is preliminary data.</text>
</comment>
<feature type="region of interest" description="Disordered" evidence="1">
    <location>
        <begin position="509"/>
        <end position="598"/>
    </location>
</feature>
<feature type="compositionally biased region" description="Polar residues" evidence="1">
    <location>
        <begin position="584"/>
        <end position="598"/>
    </location>
</feature>
<protein>
    <submittedName>
        <fullName evidence="2">Uncharacterized protein</fullName>
    </submittedName>
</protein>
<accession>A0A8J8NFN5</accession>
<gene>
    <name evidence="2" type="ORF">FGO68_gene13001</name>
</gene>
<evidence type="ECO:0000313" key="2">
    <source>
        <dbReference type="EMBL" id="TNV73918.1"/>
    </source>
</evidence>
<feature type="compositionally biased region" description="Basic residues" evidence="1">
    <location>
        <begin position="570"/>
        <end position="579"/>
    </location>
</feature>
<evidence type="ECO:0000313" key="3">
    <source>
        <dbReference type="Proteomes" id="UP000785679"/>
    </source>
</evidence>
<dbReference type="Proteomes" id="UP000785679">
    <property type="component" value="Unassembled WGS sequence"/>
</dbReference>